<accession>A0ABD5W5M4</accession>
<name>A0ABD5W5M4_9EURY</name>
<dbReference type="Gene3D" id="3.20.20.70">
    <property type="entry name" value="Aldolase class I"/>
    <property type="match status" value="1"/>
</dbReference>
<dbReference type="AlphaFoldDB" id="A0ABD5W5M4"/>
<reference evidence="2 3" key="1">
    <citation type="journal article" date="2019" name="Int. J. Syst. Evol. Microbiol.">
        <title>The Global Catalogue of Microorganisms (GCM) 10K type strain sequencing project: providing services to taxonomists for standard genome sequencing and annotation.</title>
        <authorList>
            <consortium name="The Broad Institute Genomics Platform"/>
            <consortium name="The Broad Institute Genome Sequencing Center for Infectious Disease"/>
            <person name="Wu L."/>
            <person name="Ma J."/>
        </authorList>
    </citation>
    <scope>NUCLEOTIDE SEQUENCE [LARGE SCALE GENOMIC DNA]</scope>
    <source>
        <strain evidence="2 3">JCM 30072</strain>
    </source>
</reference>
<dbReference type="PANTHER" id="PTHR11082:SF36">
    <property type="entry name" value="DUS-LIKE FMN-BINDING DOMAIN-CONTAINING PROTEIN"/>
    <property type="match status" value="1"/>
</dbReference>
<evidence type="ECO:0000313" key="3">
    <source>
        <dbReference type="Proteomes" id="UP001596445"/>
    </source>
</evidence>
<dbReference type="SUPFAM" id="SSF51395">
    <property type="entry name" value="FMN-linked oxidoreductases"/>
    <property type="match status" value="1"/>
</dbReference>
<keyword evidence="3" id="KW-1185">Reference proteome</keyword>
<dbReference type="GeneID" id="76631857"/>
<dbReference type="Proteomes" id="UP001596445">
    <property type="component" value="Unassembled WGS sequence"/>
</dbReference>
<feature type="domain" description="DUS-like FMN-binding" evidence="1">
    <location>
        <begin position="102"/>
        <end position="250"/>
    </location>
</feature>
<gene>
    <name evidence="2" type="ORF">ACFQQG_17625</name>
</gene>
<dbReference type="InterPro" id="IPR035587">
    <property type="entry name" value="DUS-like_FMN-bd"/>
</dbReference>
<proteinExistence type="predicted"/>
<sequence length="281" mass="29722">MTRDNTPQHEPAFNPPVALASLSGRSDAEWAATGAEYAGVAFLGGIAIDEATREAARAMVDRDRTEYLPADPTAFIDDQLARTADLPVRPGFNVRTVALPPLAEAAEVCRRHDAILEINAHCRQTEICAAGSGESLLTEPDRLCEQVAVADEHGDAVSVKVRAEVPGVDLPALARRVADAGAEYLHLDAMDSEAVVGEVAGAADITVIANNEVRDRASVAEYLSHGAGAVSVGRPSDDPRVLSRIHSAATEWFDADGGFRDDPDTRTMTNIETTQTIGGGE</sequence>
<protein>
    <submittedName>
        <fullName evidence="2">tRNA-dihydrouridine synthase</fullName>
    </submittedName>
</protein>
<dbReference type="EMBL" id="JBHSZI010000001">
    <property type="protein sequence ID" value="MFC7059674.1"/>
    <property type="molecule type" value="Genomic_DNA"/>
</dbReference>
<comment type="caution">
    <text evidence="2">The sequence shown here is derived from an EMBL/GenBank/DDBJ whole genome shotgun (WGS) entry which is preliminary data.</text>
</comment>
<dbReference type="InterPro" id="IPR013785">
    <property type="entry name" value="Aldolase_TIM"/>
</dbReference>
<evidence type="ECO:0000313" key="2">
    <source>
        <dbReference type="EMBL" id="MFC7059674.1"/>
    </source>
</evidence>
<dbReference type="Pfam" id="PF01207">
    <property type="entry name" value="Dus"/>
    <property type="match status" value="1"/>
</dbReference>
<dbReference type="RefSeq" id="WP_267162458.1">
    <property type="nucleotide sequence ID" value="NZ_CP112972.1"/>
</dbReference>
<organism evidence="2 3">
    <name type="scientific">Halovenus salina</name>
    <dbReference type="NCBI Taxonomy" id="1510225"/>
    <lineage>
        <taxon>Archaea</taxon>
        <taxon>Methanobacteriati</taxon>
        <taxon>Methanobacteriota</taxon>
        <taxon>Stenosarchaea group</taxon>
        <taxon>Halobacteria</taxon>
        <taxon>Halobacteriales</taxon>
        <taxon>Haloarculaceae</taxon>
        <taxon>Halovenus</taxon>
    </lineage>
</organism>
<evidence type="ECO:0000259" key="1">
    <source>
        <dbReference type="Pfam" id="PF01207"/>
    </source>
</evidence>
<dbReference type="PANTHER" id="PTHR11082">
    <property type="entry name" value="TRNA-DIHYDROURIDINE SYNTHASE"/>
    <property type="match status" value="1"/>
</dbReference>